<dbReference type="Pfam" id="PF00884">
    <property type="entry name" value="Sulfatase"/>
    <property type="match status" value="1"/>
</dbReference>
<dbReference type="InterPro" id="IPR050738">
    <property type="entry name" value="Sulfatase"/>
</dbReference>
<comment type="caution">
    <text evidence="8">The sequence shown here is derived from an EMBL/GenBank/DDBJ whole genome shotgun (WGS) entry which is preliminary data.</text>
</comment>
<dbReference type="InterPro" id="IPR000917">
    <property type="entry name" value="Sulfatase_N"/>
</dbReference>
<name>A0ABX1S0I9_9FLAO</name>
<evidence type="ECO:0000313" key="9">
    <source>
        <dbReference type="Proteomes" id="UP000746690"/>
    </source>
</evidence>
<keyword evidence="4" id="KW-0732">Signal</keyword>
<dbReference type="PROSITE" id="PS00149">
    <property type="entry name" value="SULFATASE_2"/>
    <property type="match status" value="1"/>
</dbReference>
<dbReference type="Proteomes" id="UP000746690">
    <property type="component" value="Unassembled WGS sequence"/>
</dbReference>
<proteinExistence type="inferred from homology"/>
<dbReference type="PANTHER" id="PTHR42693">
    <property type="entry name" value="ARYLSULFATASE FAMILY MEMBER"/>
    <property type="match status" value="1"/>
</dbReference>
<comment type="similarity">
    <text evidence="2">Belongs to the sulfatase family.</text>
</comment>
<keyword evidence="9" id="KW-1185">Reference proteome</keyword>
<organism evidence="8 9">
    <name type="scientific">Flavivirga algicola</name>
    <dbReference type="NCBI Taxonomy" id="2729136"/>
    <lineage>
        <taxon>Bacteria</taxon>
        <taxon>Pseudomonadati</taxon>
        <taxon>Bacteroidota</taxon>
        <taxon>Flavobacteriia</taxon>
        <taxon>Flavobacteriales</taxon>
        <taxon>Flavobacteriaceae</taxon>
        <taxon>Flavivirga</taxon>
    </lineage>
</organism>
<gene>
    <name evidence="8" type="ORF">HHX25_12860</name>
</gene>
<dbReference type="Gene3D" id="3.40.720.10">
    <property type="entry name" value="Alkaline Phosphatase, subunit A"/>
    <property type="match status" value="1"/>
</dbReference>
<evidence type="ECO:0000256" key="1">
    <source>
        <dbReference type="ARBA" id="ARBA00001913"/>
    </source>
</evidence>
<dbReference type="PANTHER" id="PTHR42693:SF42">
    <property type="entry name" value="ARYLSULFATASE G"/>
    <property type="match status" value="1"/>
</dbReference>
<reference evidence="8 9" key="1">
    <citation type="submission" date="2020-04" db="EMBL/GenBank/DDBJ databases">
        <title>A Flavivirga sp. nov.</title>
        <authorList>
            <person name="Sun X."/>
        </authorList>
    </citation>
    <scope>NUCLEOTIDE SEQUENCE [LARGE SCALE GENOMIC DNA]</scope>
    <source>
        <strain evidence="8 9">Y03</strain>
    </source>
</reference>
<dbReference type="SUPFAM" id="SSF53649">
    <property type="entry name" value="Alkaline phosphatase-like"/>
    <property type="match status" value="1"/>
</dbReference>
<evidence type="ECO:0000256" key="3">
    <source>
        <dbReference type="ARBA" id="ARBA00022723"/>
    </source>
</evidence>
<accession>A0ABX1S0I9</accession>
<dbReference type="InterPro" id="IPR024607">
    <property type="entry name" value="Sulfatase_CS"/>
</dbReference>
<feature type="domain" description="Sulfatase N-terminal" evidence="7">
    <location>
        <begin position="32"/>
        <end position="393"/>
    </location>
</feature>
<comment type="cofactor">
    <cofactor evidence="1">
        <name>Ca(2+)</name>
        <dbReference type="ChEBI" id="CHEBI:29108"/>
    </cofactor>
</comment>
<evidence type="ECO:0000313" key="8">
    <source>
        <dbReference type="EMBL" id="NMH88398.1"/>
    </source>
</evidence>
<keyword evidence="6" id="KW-0106">Calcium</keyword>
<evidence type="ECO:0000259" key="7">
    <source>
        <dbReference type="Pfam" id="PF00884"/>
    </source>
</evidence>
<dbReference type="CDD" id="cd16155">
    <property type="entry name" value="sulfatase_like"/>
    <property type="match status" value="1"/>
</dbReference>
<protein>
    <submittedName>
        <fullName evidence="8">Sulfatase-like hydrolase/transferase</fullName>
    </submittedName>
</protein>
<evidence type="ECO:0000256" key="4">
    <source>
        <dbReference type="ARBA" id="ARBA00022729"/>
    </source>
</evidence>
<evidence type="ECO:0000256" key="2">
    <source>
        <dbReference type="ARBA" id="ARBA00008779"/>
    </source>
</evidence>
<evidence type="ECO:0000256" key="5">
    <source>
        <dbReference type="ARBA" id="ARBA00022801"/>
    </source>
</evidence>
<keyword evidence="3" id="KW-0479">Metal-binding</keyword>
<keyword evidence="5" id="KW-0378">Hydrolase</keyword>
<evidence type="ECO:0000256" key="6">
    <source>
        <dbReference type="ARBA" id="ARBA00022837"/>
    </source>
</evidence>
<sequence>MKNFKAIIIGLVTLCCITIPNKGIAQKKRKKKNVLVIYTDDHRYTGVHVLGNQQIKTPHIDRLAKEGIRFNKTYLMGAITGATCVPSRAMLLTGRNMFSLKGEGRHIPKVHTTMGETFQKAGYNTHIVGKWHQDIASLSRSFDSGSTVMSLGVYLQDHFRMPMWDWDKTGEFPKDKAYLLEYDDKGEVIKRDINKQDKRGQIGNEKLAPHSSEVFANSASKFIRQYRSKNPFFMYLAFHAPHDPRQAPQKYKDMYPVKDVELPPSYMPQHPFDNGHLYIRDERLATFPRTKTVAQEQLASYYAIITHLDDQIGKVVQALKDSGQYEDTIIVLAGDSGLAVGNHGLMGKQNLYDEDGIHIPFIISGGIKEKGKEVNTYAYIHDIFPTICDLAQIKMPESVLGKSLKPVIIGEAKAIRDYTYHAYRQHQRAYRKGDFKLIEFVKAPEYNSKKKTEQLTGSKVTLLFNITEDPWETQNLAFFPKYKKVVAAMKREMREKAVQLGDKKENLQDLYIPRLSLKYDFWDYY</sequence>
<dbReference type="EMBL" id="JABBHF010000007">
    <property type="protein sequence ID" value="NMH88398.1"/>
    <property type="molecule type" value="Genomic_DNA"/>
</dbReference>
<dbReference type="InterPro" id="IPR017850">
    <property type="entry name" value="Alkaline_phosphatase_core_sf"/>
</dbReference>